<dbReference type="EMBL" id="BGPR01133294">
    <property type="protein sequence ID" value="GBN50985.1"/>
    <property type="molecule type" value="Genomic_DNA"/>
</dbReference>
<name>A0A4Y2PG69_ARAVE</name>
<keyword evidence="2" id="KW-1185">Reference proteome</keyword>
<comment type="caution">
    <text evidence="1">The sequence shown here is derived from an EMBL/GenBank/DDBJ whole genome shotgun (WGS) entry which is preliminary data.</text>
</comment>
<reference evidence="1 2" key="1">
    <citation type="journal article" date="2019" name="Sci. Rep.">
        <title>Orb-weaving spider Araneus ventricosus genome elucidates the spidroin gene catalogue.</title>
        <authorList>
            <person name="Kono N."/>
            <person name="Nakamura H."/>
            <person name="Ohtoshi R."/>
            <person name="Moran D.A.P."/>
            <person name="Shinohara A."/>
            <person name="Yoshida Y."/>
            <person name="Fujiwara M."/>
            <person name="Mori M."/>
            <person name="Tomita M."/>
            <person name="Arakawa K."/>
        </authorList>
    </citation>
    <scope>NUCLEOTIDE SEQUENCE [LARGE SCALE GENOMIC DNA]</scope>
</reference>
<dbReference type="AlphaFoldDB" id="A0A4Y2PG69"/>
<evidence type="ECO:0000313" key="2">
    <source>
        <dbReference type="Proteomes" id="UP000499080"/>
    </source>
</evidence>
<dbReference type="Proteomes" id="UP000499080">
    <property type="component" value="Unassembled WGS sequence"/>
</dbReference>
<accession>A0A4Y2PG69</accession>
<sequence length="56" mass="6313">MSRFQHVGLPGRLNHCHLSLVNVVDILKLEFESVVNIGKTGEEDCNIVPCEYRDST</sequence>
<feature type="non-terminal residue" evidence="1">
    <location>
        <position position="56"/>
    </location>
</feature>
<proteinExistence type="predicted"/>
<organism evidence="1 2">
    <name type="scientific">Araneus ventricosus</name>
    <name type="common">Orbweaver spider</name>
    <name type="synonym">Epeira ventricosa</name>
    <dbReference type="NCBI Taxonomy" id="182803"/>
    <lineage>
        <taxon>Eukaryota</taxon>
        <taxon>Metazoa</taxon>
        <taxon>Ecdysozoa</taxon>
        <taxon>Arthropoda</taxon>
        <taxon>Chelicerata</taxon>
        <taxon>Arachnida</taxon>
        <taxon>Araneae</taxon>
        <taxon>Araneomorphae</taxon>
        <taxon>Entelegynae</taxon>
        <taxon>Araneoidea</taxon>
        <taxon>Araneidae</taxon>
        <taxon>Araneus</taxon>
    </lineage>
</organism>
<protein>
    <submittedName>
        <fullName evidence="1">Uncharacterized protein</fullName>
    </submittedName>
</protein>
<evidence type="ECO:0000313" key="1">
    <source>
        <dbReference type="EMBL" id="GBN50985.1"/>
    </source>
</evidence>
<gene>
    <name evidence="1" type="ORF">AVEN_83483_1</name>
</gene>